<reference evidence="3 4" key="1">
    <citation type="submission" date="2015-11" db="EMBL/GenBank/DDBJ databases">
        <title>Genomes and virulence difference between two physiological races of Phytophthora nicotianae.</title>
        <authorList>
            <person name="Liu H."/>
            <person name="Ma X."/>
            <person name="Yu H."/>
            <person name="Fang D."/>
            <person name="Li Y."/>
            <person name="Wang X."/>
            <person name="Wang W."/>
            <person name="Dong Y."/>
            <person name="Xiao B."/>
        </authorList>
    </citation>
    <scope>NUCLEOTIDE SEQUENCE [LARGE SCALE GENOMIC DNA]</scope>
    <source>
        <strain evidence="4">race 0</strain>
    </source>
</reference>
<dbReference type="OrthoDB" id="108345at2759"/>
<name>A0A0W8DH15_PHYNI</name>
<accession>A0A0W8DH15</accession>
<keyword evidence="1" id="KW-0233">DNA recombination</keyword>
<evidence type="ECO:0000313" key="3">
    <source>
        <dbReference type="EMBL" id="KUF95525.1"/>
    </source>
</evidence>
<protein>
    <submittedName>
        <fullName evidence="3">Uncharacterized protein</fullName>
    </submittedName>
</protein>
<evidence type="ECO:0000313" key="4">
    <source>
        <dbReference type="Proteomes" id="UP000052943"/>
    </source>
</evidence>
<gene>
    <name evidence="3" type="ORF">AM587_10002754</name>
</gene>
<dbReference type="InterPro" id="IPR011010">
    <property type="entry name" value="DNA_brk_join_enz"/>
</dbReference>
<dbReference type="SUPFAM" id="SSF56349">
    <property type="entry name" value="DNA breaking-rejoining enzymes"/>
    <property type="match status" value="1"/>
</dbReference>
<evidence type="ECO:0000256" key="2">
    <source>
        <dbReference type="SAM" id="MobiDB-lite"/>
    </source>
</evidence>
<feature type="region of interest" description="Disordered" evidence="2">
    <location>
        <begin position="496"/>
        <end position="523"/>
    </location>
</feature>
<dbReference type="AlphaFoldDB" id="A0A0W8DH15"/>
<dbReference type="Gene3D" id="1.10.443.10">
    <property type="entry name" value="Intergrase catalytic core"/>
    <property type="match status" value="1"/>
</dbReference>
<organism evidence="3 4">
    <name type="scientific">Phytophthora nicotianae</name>
    <name type="common">Potato buckeye rot agent</name>
    <name type="synonym">Phytophthora parasitica</name>
    <dbReference type="NCBI Taxonomy" id="4792"/>
    <lineage>
        <taxon>Eukaryota</taxon>
        <taxon>Sar</taxon>
        <taxon>Stramenopiles</taxon>
        <taxon>Oomycota</taxon>
        <taxon>Peronosporomycetes</taxon>
        <taxon>Peronosporales</taxon>
        <taxon>Peronosporaceae</taxon>
        <taxon>Phytophthora</taxon>
    </lineage>
</organism>
<sequence length="659" mass="73476">MGLEELAPVNTKRTKATAVAAFMRFLKAEGVTEEYVRACIERDERGKCFVSVMDKFGMHLAFNEGKKGKPLARNTSMQYYRQAKIWLLDQFPQHRASLETRLLKMGKTLDSFCMKRDGGGFISKVPPCTKVDLKRLLVYLYVNASCSSDYQDAALLCLLWHLFGRASDLALLRKPNVSIDAGNVLFVRFIRMKTSEEQGLSLYAGTEFETVIDNLPETPDQAAISLSPDVPLLEVLDHPADTTGLRVPSTTGVVTTPTVYSHVNRVLDRITVAAGVDAPLTSHSFRRGGAQHANGSGELTARWIFDRGAWNMSTTNKGFNYIFNTSKEDHKVSKILSGHDADAKVVLQNLVSFDSHTRSVISSFQHRLFSTCHNLQEARHYVNQAVLDVLTSTVIRHYPMLKNLNVEAPAVKRIDGCVAEAGCSLTELLAWSSHLASPEPACEELKPQCTTQPPSQALARSAEQKIIDHQATVINHFIEHIKLQDARMDALEAKLNEPTQVARKRHKQESSTNDVSQARKKQRRGAATHLHATWYAWYAHEPQLWRAPISRQQKSDAKQLVAYMKLFLDDGFVLDATAEDFRDKVLQLGTPAEKAVLAFLDEHDIISRGSGAVLKHLRTLHRAGTLNARIECHEQLLQSAAICDPAPGYTQNVLEQISS</sequence>
<dbReference type="GO" id="GO:0003677">
    <property type="term" value="F:DNA binding"/>
    <property type="evidence" value="ECO:0007669"/>
    <property type="project" value="InterPro"/>
</dbReference>
<dbReference type="InterPro" id="IPR013762">
    <property type="entry name" value="Integrase-like_cat_sf"/>
</dbReference>
<proteinExistence type="predicted"/>
<dbReference type="GO" id="GO:0006310">
    <property type="term" value="P:DNA recombination"/>
    <property type="evidence" value="ECO:0007669"/>
    <property type="project" value="UniProtKB-KW"/>
</dbReference>
<dbReference type="STRING" id="4790.A0A0W8DH15"/>
<comment type="caution">
    <text evidence="3">The sequence shown here is derived from an EMBL/GenBank/DDBJ whole genome shotgun (WGS) entry which is preliminary data.</text>
</comment>
<dbReference type="EMBL" id="LNFO01001076">
    <property type="protein sequence ID" value="KUF95525.1"/>
    <property type="molecule type" value="Genomic_DNA"/>
</dbReference>
<dbReference type="Proteomes" id="UP000052943">
    <property type="component" value="Unassembled WGS sequence"/>
</dbReference>
<evidence type="ECO:0000256" key="1">
    <source>
        <dbReference type="ARBA" id="ARBA00023172"/>
    </source>
</evidence>
<dbReference type="GO" id="GO:0015074">
    <property type="term" value="P:DNA integration"/>
    <property type="evidence" value="ECO:0007669"/>
    <property type="project" value="InterPro"/>
</dbReference>